<dbReference type="EMBL" id="LQNX01000068">
    <property type="protein sequence ID" value="KXT80137.1"/>
    <property type="molecule type" value="Genomic_DNA"/>
</dbReference>
<dbReference type="AlphaFoldDB" id="A0A139RNT3"/>
<name>A0A139RNT3_STROR</name>
<dbReference type="PATRIC" id="fig|1303.78.peg.1726"/>
<evidence type="ECO:0000313" key="1">
    <source>
        <dbReference type="EMBL" id="KXT80137.1"/>
    </source>
</evidence>
<dbReference type="Gene3D" id="3.20.20.140">
    <property type="entry name" value="Metal-dependent hydrolases"/>
    <property type="match status" value="1"/>
</dbReference>
<protein>
    <submittedName>
        <fullName evidence="2">Uncharacterized protein</fullName>
    </submittedName>
</protein>
<evidence type="ECO:0000313" key="4">
    <source>
        <dbReference type="Proteomes" id="UP000072989"/>
    </source>
</evidence>
<proteinExistence type="predicted"/>
<dbReference type="Proteomes" id="UP000070678">
    <property type="component" value="Unassembled WGS sequence"/>
</dbReference>
<evidence type="ECO:0000313" key="3">
    <source>
        <dbReference type="Proteomes" id="UP000070678"/>
    </source>
</evidence>
<dbReference type="EMBL" id="LQZE01000077">
    <property type="protein sequence ID" value="KXU16404.1"/>
    <property type="molecule type" value="Genomic_DNA"/>
</dbReference>
<dbReference type="Proteomes" id="UP000072989">
    <property type="component" value="Unassembled WGS sequence"/>
</dbReference>
<comment type="caution">
    <text evidence="2">The sequence shown here is derived from an EMBL/GenBank/DDBJ whole genome shotgun (WGS) entry which is preliminary data.</text>
</comment>
<reference evidence="3 4" key="1">
    <citation type="submission" date="2016-01" db="EMBL/GenBank/DDBJ databases">
        <title>Highly variable Streptococcus oralis are common among viridans streptococci isolated from primates.</title>
        <authorList>
            <person name="Denapaite D."/>
            <person name="Rieger M."/>
            <person name="Koendgen S."/>
            <person name="Brueckner R."/>
            <person name="Ochigava I."/>
            <person name="Kappeler P."/>
            <person name="Maetz-Rensing K."/>
            <person name="Leendertz F."/>
            <person name="Hakenbeck R."/>
        </authorList>
    </citation>
    <scope>NUCLEOTIDE SEQUENCE [LARGE SCALE GENOMIC DNA]</scope>
    <source>
        <strain evidence="1 3">DD15</strain>
        <strain evidence="2 4">DD17</strain>
    </source>
</reference>
<organism evidence="2 4">
    <name type="scientific">Streptococcus oralis</name>
    <dbReference type="NCBI Taxonomy" id="1303"/>
    <lineage>
        <taxon>Bacteria</taxon>
        <taxon>Bacillati</taxon>
        <taxon>Bacillota</taxon>
        <taxon>Bacilli</taxon>
        <taxon>Lactobacillales</taxon>
        <taxon>Streptococcaceae</taxon>
        <taxon>Streptococcus</taxon>
    </lineage>
</organism>
<evidence type="ECO:0000313" key="2">
    <source>
        <dbReference type="EMBL" id="KXU16404.1"/>
    </source>
</evidence>
<sequence>MDTVIFGNPKALELAVDFFDLDHVPFGLAPTGAWEVISQAIESLPLSQAEKEQIFSQNIIGLVGDKA</sequence>
<gene>
    <name evidence="1" type="ORF">SORDD15_01645</name>
    <name evidence="2" type="ORF">SORDD17_00385</name>
</gene>
<accession>A0A139RNT3</accession>